<organism evidence="2 3">
    <name type="scientific">Callosobruchus maculatus</name>
    <name type="common">Southern cowpea weevil</name>
    <name type="synonym">Pulse bruchid</name>
    <dbReference type="NCBI Taxonomy" id="64391"/>
    <lineage>
        <taxon>Eukaryota</taxon>
        <taxon>Metazoa</taxon>
        <taxon>Ecdysozoa</taxon>
        <taxon>Arthropoda</taxon>
        <taxon>Hexapoda</taxon>
        <taxon>Insecta</taxon>
        <taxon>Pterygota</taxon>
        <taxon>Neoptera</taxon>
        <taxon>Endopterygota</taxon>
        <taxon>Coleoptera</taxon>
        <taxon>Polyphaga</taxon>
        <taxon>Cucujiformia</taxon>
        <taxon>Chrysomeloidea</taxon>
        <taxon>Chrysomelidae</taxon>
        <taxon>Bruchinae</taxon>
        <taxon>Bruchini</taxon>
        <taxon>Callosobruchus</taxon>
    </lineage>
</organism>
<dbReference type="OrthoDB" id="6753431at2759"/>
<feature type="transmembrane region" description="Helical" evidence="1">
    <location>
        <begin position="76"/>
        <end position="96"/>
    </location>
</feature>
<dbReference type="EMBL" id="CAACVG010005881">
    <property type="protein sequence ID" value="VEN39746.1"/>
    <property type="molecule type" value="Genomic_DNA"/>
</dbReference>
<keyword evidence="1" id="KW-0812">Transmembrane</keyword>
<keyword evidence="3" id="KW-1185">Reference proteome</keyword>
<name>A0A653BWU0_CALMS</name>
<sequence length="197" mass="22042">MTEEAILRRKSQLFLNNLSPVKNTYEDFVRKKLKPGKFLTTKTGVLKVAGMLSLLFSEAFFVAQKRCEDTSSWYPYLLPISLGVALILQFVLYCIFSIGGAVRQPGFWIYLDITVVLLSSVCSLISSILTYADCASTSVLHKVPGITGMIGGIILLISCGAIFMMYRYNEEEQENEEEKPSNIANKRVVDSRKSIFA</sequence>
<accession>A0A653BWU0</accession>
<protein>
    <recommendedName>
        <fullName evidence="4">MARVEL domain-containing protein</fullName>
    </recommendedName>
</protein>
<proteinExistence type="predicted"/>
<evidence type="ECO:0000256" key="1">
    <source>
        <dbReference type="SAM" id="Phobius"/>
    </source>
</evidence>
<keyword evidence="1" id="KW-0472">Membrane</keyword>
<evidence type="ECO:0000313" key="3">
    <source>
        <dbReference type="Proteomes" id="UP000410492"/>
    </source>
</evidence>
<gene>
    <name evidence="2" type="ORF">CALMAC_LOCUS4157</name>
</gene>
<evidence type="ECO:0000313" key="2">
    <source>
        <dbReference type="EMBL" id="VEN39746.1"/>
    </source>
</evidence>
<feature type="transmembrane region" description="Helical" evidence="1">
    <location>
        <begin position="143"/>
        <end position="166"/>
    </location>
</feature>
<dbReference type="AlphaFoldDB" id="A0A653BWU0"/>
<dbReference type="Proteomes" id="UP000410492">
    <property type="component" value="Unassembled WGS sequence"/>
</dbReference>
<reference evidence="2 3" key="1">
    <citation type="submission" date="2019-01" db="EMBL/GenBank/DDBJ databases">
        <authorList>
            <person name="Sayadi A."/>
        </authorList>
    </citation>
    <scope>NUCLEOTIDE SEQUENCE [LARGE SCALE GENOMIC DNA]</scope>
</reference>
<feature type="transmembrane region" description="Helical" evidence="1">
    <location>
        <begin position="44"/>
        <end position="64"/>
    </location>
</feature>
<feature type="transmembrane region" description="Helical" evidence="1">
    <location>
        <begin position="108"/>
        <end position="131"/>
    </location>
</feature>
<keyword evidence="1" id="KW-1133">Transmembrane helix</keyword>
<evidence type="ECO:0008006" key="4">
    <source>
        <dbReference type="Google" id="ProtNLM"/>
    </source>
</evidence>